<keyword evidence="2 4" id="KW-0238">DNA-binding</keyword>
<dbReference type="InterPro" id="IPR036388">
    <property type="entry name" value="WH-like_DNA-bd_sf"/>
</dbReference>
<keyword evidence="3" id="KW-0804">Transcription</keyword>
<dbReference type="PANTHER" id="PTHR38465:SF1">
    <property type="entry name" value="HTH-TYPE TRANSCRIPTIONAL REGULATOR MJ1563-RELATED"/>
    <property type="match status" value="1"/>
</dbReference>
<dbReference type="InterPro" id="IPR011991">
    <property type="entry name" value="ArsR-like_HTH"/>
</dbReference>
<reference evidence="5" key="1">
    <citation type="submission" date="2016-10" db="EMBL/GenBank/DDBJ databases">
        <authorList>
            <person name="Varghese N."/>
            <person name="Submissions S."/>
        </authorList>
    </citation>
    <scope>NUCLEOTIDE SEQUENCE [LARGE SCALE GENOMIC DNA]</scope>
    <source>
        <strain evidence="5">LP51</strain>
    </source>
</reference>
<dbReference type="InterPro" id="IPR036390">
    <property type="entry name" value="WH_DNA-bd_sf"/>
</dbReference>
<evidence type="ECO:0000256" key="3">
    <source>
        <dbReference type="ARBA" id="ARBA00023163"/>
    </source>
</evidence>
<dbReference type="AlphaFoldDB" id="A0A1I2WYF1"/>
<evidence type="ECO:0000313" key="4">
    <source>
        <dbReference type="EMBL" id="SFH05466.1"/>
    </source>
</evidence>
<protein>
    <submittedName>
        <fullName evidence="4">DNA-binding transcriptional regulator GbsR, MarR family</fullName>
    </submittedName>
</protein>
<evidence type="ECO:0000313" key="5">
    <source>
        <dbReference type="Proteomes" id="UP000198724"/>
    </source>
</evidence>
<dbReference type="PANTHER" id="PTHR38465">
    <property type="entry name" value="HTH-TYPE TRANSCRIPTIONAL REGULATOR MJ1563-RELATED"/>
    <property type="match status" value="1"/>
</dbReference>
<dbReference type="SUPFAM" id="SSF46785">
    <property type="entry name" value="Winged helix' DNA-binding domain"/>
    <property type="match status" value="1"/>
</dbReference>
<sequence length="153" mass="17861">MNLTDKQRALIERIGVFQEKSGMQPVAGRIMGLLYVSDKPELTFDEIREALGISKSATSNALSMLQHLNRLEYVTYSGDRKRYFRLKLDKWRDLVLQGVESITDFSEMLQEVVAERTSETKEYNQNLLDVADFLKYLHTELPKLLTEWEQQKK</sequence>
<dbReference type="InterPro" id="IPR052362">
    <property type="entry name" value="HTH-GbsR_regulator"/>
</dbReference>
<dbReference type="Proteomes" id="UP000198724">
    <property type="component" value="Unassembled WGS sequence"/>
</dbReference>
<keyword evidence="5" id="KW-1185">Reference proteome</keyword>
<dbReference type="GO" id="GO:0006355">
    <property type="term" value="P:regulation of DNA-templated transcription"/>
    <property type="evidence" value="ECO:0007669"/>
    <property type="project" value="UniProtKB-ARBA"/>
</dbReference>
<proteinExistence type="predicted"/>
<dbReference type="EMBL" id="FOOT01000005">
    <property type="protein sequence ID" value="SFH05466.1"/>
    <property type="molecule type" value="Genomic_DNA"/>
</dbReference>
<evidence type="ECO:0000256" key="2">
    <source>
        <dbReference type="ARBA" id="ARBA00023125"/>
    </source>
</evidence>
<keyword evidence="1" id="KW-0805">Transcription regulation</keyword>
<dbReference type="GO" id="GO:0003677">
    <property type="term" value="F:DNA binding"/>
    <property type="evidence" value="ECO:0007669"/>
    <property type="project" value="UniProtKB-KW"/>
</dbReference>
<dbReference type="Gene3D" id="1.10.10.10">
    <property type="entry name" value="Winged helix-like DNA-binding domain superfamily/Winged helix DNA-binding domain"/>
    <property type="match status" value="1"/>
</dbReference>
<dbReference type="STRING" id="1436961.SAMN05421739_105229"/>
<dbReference type="OrthoDB" id="1807857at2"/>
<dbReference type="CDD" id="cd00090">
    <property type="entry name" value="HTH_ARSR"/>
    <property type="match status" value="1"/>
</dbReference>
<evidence type="ECO:0000256" key="1">
    <source>
        <dbReference type="ARBA" id="ARBA00023015"/>
    </source>
</evidence>
<gene>
    <name evidence="4" type="ORF">SAMN05421739_105229</name>
</gene>
<accession>A0A1I2WYF1</accession>
<organism evidence="4 5">
    <name type="scientific">Pontibacter chinhatensis</name>
    <dbReference type="NCBI Taxonomy" id="1436961"/>
    <lineage>
        <taxon>Bacteria</taxon>
        <taxon>Pseudomonadati</taxon>
        <taxon>Bacteroidota</taxon>
        <taxon>Cytophagia</taxon>
        <taxon>Cytophagales</taxon>
        <taxon>Hymenobacteraceae</taxon>
        <taxon>Pontibacter</taxon>
    </lineage>
</organism>
<dbReference type="RefSeq" id="WP_092103454.1">
    <property type="nucleotide sequence ID" value="NZ_FOOT01000005.1"/>
</dbReference>
<name>A0A1I2WYF1_9BACT</name>